<protein>
    <recommendedName>
        <fullName evidence="3">YbaB/EbfC DNA-binding family protein</fullName>
    </recommendedName>
</protein>
<name>A0AB38D2V7_9MYCO</name>
<dbReference type="Proteomes" id="UP000185210">
    <property type="component" value="Unassembled WGS sequence"/>
</dbReference>
<sequence length="103" mass="10825">MTMAATEPTACPGCPTCQHTQLLTEAAAALDPDRLANSVRRRIRDGVTDEIDTAVILLGPGRELAVDTASGHVWEGLQTRTPQEQLQLALTHLAAALAAGAKL</sequence>
<dbReference type="AlphaFoldDB" id="A0AB38D2V7"/>
<gene>
    <name evidence="1" type="ORF">SAMEA2070301_03952</name>
</gene>
<evidence type="ECO:0000313" key="1">
    <source>
        <dbReference type="EMBL" id="SIB52534.1"/>
    </source>
</evidence>
<organism evidence="1 2">
    <name type="scientific">Mycobacteroides abscessus subsp. abscessus</name>
    <dbReference type="NCBI Taxonomy" id="1185650"/>
    <lineage>
        <taxon>Bacteria</taxon>
        <taxon>Bacillati</taxon>
        <taxon>Actinomycetota</taxon>
        <taxon>Actinomycetes</taxon>
        <taxon>Mycobacteriales</taxon>
        <taxon>Mycobacteriaceae</taxon>
        <taxon>Mycobacteroides</taxon>
        <taxon>Mycobacteroides abscessus</taxon>
    </lineage>
</organism>
<proteinExistence type="predicted"/>
<comment type="caution">
    <text evidence="1">The sequence shown here is derived from an EMBL/GenBank/DDBJ whole genome shotgun (WGS) entry which is preliminary data.</text>
</comment>
<accession>A0AB38D2V7</accession>
<evidence type="ECO:0008006" key="3">
    <source>
        <dbReference type="Google" id="ProtNLM"/>
    </source>
</evidence>
<evidence type="ECO:0000313" key="2">
    <source>
        <dbReference type="Proteomes" id="UP000185210"/>
    </source>
</evidence>
<dbReference type="EMBL" id="FSHM01000006">
    <property type="protein sequence ID" value="SIB52534.1"/>
    <property type="molecule type" value="Genomic_DNA"/>
</dbReference>
<dbReference type="RefSeq" id="WP_052544208.1">
    <property type="nucleotide sequence ID" value="NZ_CAACXP010000004.1"/>
</dbReference>
<reference evidence="1 2" key="1">
    <citation type="submission" date="2016-11" db="EMBL/GenBank/DDBJ databases">
        <authorList>
            <consortium name="Pathogen Informatics"/>
        </authorList>
    </citation>
    <scope>NUCLEOTIDE SEQUENCE [LARGE SCALE GENOMIC DNA]</scope>
    <source>
        <strain evidence="1 2">104</strain>
    </source>
</reference>